<name>X1FH57_9ZZZZ</name>
<dbReference type="AlphaFoldDB" id="X1FH57"/>
<reference evidence="1" key="1">
    <citation type="journal article" date="2014" name="Front. Microbiol.">
        <title>High frequency of phylogenetically diverse reductive dehalogenase-homologous genes in deep subseafloor sedimentary metagenomes.</title>
        <authorList>
            <person name="Kawai M."/>
            <person name="Futagami T."/>
            <person name="Toyoda A."/>
            <person name="Takaki Y."/>
            <person name="Nishi S."/>
            <person name="Hori S."/>
            <person name="Arai W."/>
            <person name="Tsubouchi T."/>
            <person name="Morono Y."/>
            <person name="Uchiyama I."/>
            <person name="Ito T."/>
            <person name="Fujiyama A."/>
            <person name="Inagaki F."/>
            <person name="Takami H."/>
        </authorList>
    </citation>
    <scope>NUCLEOTIDE SEQUENCE</scope>
    <source>
        <strain evidence="1">Expedition CK06-06</strain>
    </source>
</reference>
<accession>X1FH57</accession>
<evidence type="ECO:0000313" key="1">
    <source>
        <dbReference type="EMBL" id="GAH44297.1"/>
    </source>
</evidence>
<evidence type="ECO:0008006" key="2">
    <source>
        <dbReference type="Google" id="ProtNLM"/>
    </source>
</evidence>
<dbReference type="EMBL" id="BARU01007349">
    <property type="protein sequence ID" value="GAH44297.1"/>
    <property type="molecule type" value="Genomic_DNA"/>
</dbReference>
<organism evidence="1">
    <name type="scientific">marine sediment metagenome</name>
    <dbReference type="NCBI Taxonomy" id="412755"/>
    <lineage>
        <taxon>unclassified sequences</taxon>
        <taxon>metagenomes</taxon>
        <taxon>ecological metagenomes</taxon>
    </lineage>
</organism>
<feature type="non-terminal residue" evidence="1">
    <location>
        <position position="87"/>
    </location>
</feature>
<sequence length="87" mass="9807">MMKLANILYLANSGDIFGGGQISLLDLMKGLNRDKFQPLVVCPATGSLVDKLEKMGVETQVIKMETLRRLNIFSWMRTVYSLTQLIK</sequence>
<proteinExistence type="predicted"/>
<protein>
    <recommendedName>
        <fullName evidence="2">Glycosyltransferase subfamily 4-like N-terminal domain-containing protein</fullName>
    </recommendedName>
</protein>
<gene>
    <name evidence="1" type="ORF">S03H2_14483</name>
</gene>
<comment type="caution">
    <text evidence="1">The sequence shown here is derived from an EMBL/GenBank/DDBJ whole genome shotgun (WGS) entry which is preliminary data.</text>
</comment>